<dbReference type="KEGG" id="laj:A0128_20805"/>
<evidence type="ECO:0000313" key="2">
    <source>
        <dbReference type="Proteomes" id="UP000094197"/>
    </source>
</evidence>
<name>A0A1D7V3P8_9LEPT</name>
<protein>
    <submittedName>
        <fullName evidence="1">Uncharacterized protein</fullName>
    </submittedName>
</protein>
<organism evidence="1 2">
    <name type="scientific">Leptospira tipperaryensis</name>
    <dbReference type="NCBI Taxonomy" id="2564040"/>
    <lineage>
        <taxon>Bacteria</taxon>
        <taxon>Pseudomonadati</taxon>
        <taxon>Spirochaetota</taxon>
        <taxon>Spirochaetia</taxon>
        <taxon>Leptospirales</taxon>
        <taxon>Leptospiraceae</taxon>
        <taxon>Leptospira</taxon>
    </lineage>
</organism>
<accession>A0A1D7V3P8</accession>
<dbReference type="EMBL" id="CP015218">
    <property type="protein sequence ID" value="AOP36455.1"/>
    <property type="molecule type" value="Genomic_DNA"/>
</dbReference>
<gene>
    <name evidence="1" type="ORF">A0128_20805</name>
</gene>
<keyword evidence="2" id="KW-1185">Reference proteome</keyword>
<dbReference type="AlphaFoldDB" id="A0A1D7V3P8"/>
<proteinExistence type="predicted"/>
<dbReference type="Proteomes" id="UP000094197">
    <property type="component" value="Chromosome 2"/>
</dbReference>
<evidence type="ECO:0000313" key="1">
    <source>
        <dbReference type="EMBL" id="AOP36455.1"/>
    </source>
</evidence>
<reference evidence="1 2" key="1">
    <citation type="submission" date="2016-04" db="EMBL/GenBank/DDBJ databases">
        <title>Complete genome seqeunce of Leptospira alstonii serovar Room22.</title>
        <authorList>
            <person name="Nally J.E."/>
            <person name="Bayles D.O."/>
            <person name="Hurley D."/>
            <person name="Fanning S."/>
            <person name="McMahon B.J."/>
            <person name="Arent Z."/>
        </authorList>
    </citation>
    <scope>NUCLEOTIDE SEQUENCE [LARGE SCALE GENOMIC DNA]</scope>
    <source>
        <strain evidence="1 2">GWTS #1</strain>
    </source>
</reference>
<sequence>MKKKIVACRKTATSRIVVIYFFERLKKVLKNSGRYYIVLDTLLERDITRITDTNAGKRN</sequence>